<dbReference type="AlphaFoldDB" id="A0A915ALX8"/>
<dbReference type="WBParaSite" id="PgR009X_g252_t01">
    <property type="protein sequence ID" value="PgR009X_g252_t01"/>
    <property type="gene ID" value="PgR009X_g252"/>
</dbReference>
<sequence>MMLCQKLRTLKVNDKGKREIMSTTTFCDATCERARAKRTRLGTWDYFLFNAHRLLTSAIYSVHYCDTIPCLSRAFSATIIRCNSQWCFHSTGIVTAAAIVSITSTHYVVHL</sequence>
<accession>A0A915ALX8</accession>
<keyword evidence="1" id="KW-1185">Reference proteome</keyword>
<evidence type="ECO:0000313" key="2">
    <source>
        <dbReference type="WBParaSite" id="PgR009X_g252_t01"/>
    </source>
</evidence>
<proteinExistence type="predicted"/>
<dbReference type="Proteomes" id="UP000887569">
    <property type="component" value="Unplaced"/>
</dbReference>
<evidence type="ECO:0000313" key="1">
    <source>
        <dbReference type="Proteomes" id="UP000887569"/>
    </source>
</evidence>
<reference evidence="2" key="1">
    <citation type="submission" date="2022-11" db="UniProtKB">
        <authorList>
            <consortium name="WormBaseParasite"/>
        </authorList>
    </citation>
    <scope>IDENTIFICATION</scope>
</reference>
<organism evidence="1 2">
    <name type="scientific">Parascaris univalens</name>
    <name type="common">Nematode worm</name>
    <dbReference type="NCBI Taxonomy" id="6257"/>
    <lineage>
        <taxon>Eukaryota</taxon>
        <taxon>Metazoa</taxon>
        <taxon>Ecdysozoa</taxon>
        <taxon>Nematoda</taxon>
        <taxon>Chromadorea</taxon>
        <taxon>Rhabditida</taxon>
        <taxon>Spirurina</taxon>
        <taxon>Ascaridomorpha</taxon>
        <taxon>Ascaridoidea</taxon>
        <taxon>Ascarididae</taxon>
        <taxon>Parascaris</taxon>
    </lineage>
</organism>
<protein>
    <submittedName>
        <fullName evidence="2">Uncharacterized protein</fullName>
    </submittedName>
</protein>
<name>A0A915ALX8_PARUN</name>